<organism evidence="2 3">
    <name type="scientific">Marvinbryantia formatexigens DSM 14469</name>
    <dbReference type="NCBI Taxonomy" id="478749"/>
    <lineage>
        <taxon>Bacteria</taxon>
        <taxon>Bacillati</taxon>
        <taxon>Bacillota</taxon>
        <taxon>Clostridia</taxon>
        <taxon>Lachnospirales</taxon>
        <taxon>Lachnospiraceae</taxon>
        <taxon>Marvinbryantia</taxon>
    </lineage>
</organism>
<dbReference type="PANTHER" id="PTHR43358:SF4">
    <property type="entry name" value="ALPHA_BETA HYDROLASE FOLD-1 DOMAIN-CONTAINING PROTEIN"/>
    <property type="match status" value="1"/>
</dbReference>
<dbReference type="EMBL" id="ACCL02000014">
    <property type="protein sequence ID" value="EET59987.1"/>
    <property type="molecule type" value="Genomic_DNA"/>
</dbReference>
<dbReference type="InterPro" id="IPR029058">
    <property type="entry name" value="AB_hydrolase_fold"/>
</dbReference>
<evidence type="ECO:0000313" key="2">
    <source>
        <dbReference type="EMBL" id="EET59987.1"/>
    </source>
</evidence>
<dbReference type="SUPFAM" id="SSF53474">
    <property type="entry name" value="alpha/beta-Hydrolases"/>
    <property type="match status" value="1"/>
</dbReference>
<dbReference type="InterPro" id="IPR022742">
    <property type="entry name" value="Hydrolase_4"/>
</dbReference>
<dbReference type="STRING" id="168384.SAMN05660368_00672"/>
<reference evidence="2" key="1">
    <citation type="submission" date="2009-07" db="EMBL/GenBank/DDBJ databases">
        <authorList>
            <person name="Weinstock G."/>
            <person name="Sodergren E."/>
            <person name="Clifton S."/>
            <person name="Fulton L."/>
            <person name="Fulton B."/>
            <person name="Courtney L."/>
            <person name="Fronick C."/>
            <person name="Harrison M."/>
            <person name="Strong C."/>
            <person name="Farmer C."/>
            <person name="Delahaunty K."/>
            <person name="Markovic C."/>
            <person name="Hall O."/>
            <person name="Minx P."/>
            <person name="Tomlinson C."/>
            <person name="Mitreva M."/>
            <person name="Nelson J."/>
            <person name="Hou S."/>
            <person name="Wollam A."/>
            <person name="Pepin K.H."/>
            <person name="Johnson M."/>
            <person name="Bhonagiri V."/>
            <person name="Nash W.E."/>
            <person name="Warren W."/>
            <person name="Chinwalla A."/>
            <person name="Mardis E.R."/>
            <person name="Wilson R.K."/>
        </authorList>
    </citation>
    <scope>NUCLEOTIDE SEQUENCE [LARGE SCALE GENOMIC DNA]</scope>
    <source>
        <strain evidence="2">DSM 14469</strain>
    </source>
</reference>
<name>C6LHK0_9FIRM</name>
<dbReference type="Gene3D" id="3.40.50.1820">
    <property type="entry name" value="alpha/beta hydrolase"/>
    <property type="match status" value="1"/>
</dbReference>
<proteinExistence type="predicted"/>
<keyword evidence="3" id="KW-1185">Reference proteome</keyword>
<accession>C6LHK0</accession>
<dbReference type="Proteomes" id="UP000005561">
    <property type="component" value="Unassembled WGS sequence"/>
</dbReference>
<comment type="caution">
    <text evidence="2">The sequence shown here is derived from an EMBL/GenBank/DDBJ whole genome shotgun (WGS) entry which is preliminary data.</text>
</comment>
<dbReference type="PANTHER" id="PTHR43358">
    <property type="entry name" value="ALPHA/BETA-HYDROLASE"/>
    <property type="match status" value="1"/>
</dbReference>
<dbReference type="Pfam" id="PF12146">
    <property type="entry name" value="Hydrolase_4"/>
    <property type="match status" value="1"/>
</dbReference>
<sequence>MKKTKFEILGIAAAAAGSFMAFGWSFFEMTVHCRKDRRQVKKQWFSLSHAKINHPRHKFEKEYEEGKAWCRAQRMQDCYICSRDGLRLHAGYLPAENAERTVLLSHGYKGSNFGDFAYIAQFLHEHHCNLLFIDQRCCGESEGEFITFGAKEQQDVQEWTWYLAKRNKEKLPIYLYGESMGATSVLIASGHNLPRGVKGLIADCGFSSMKGQIQDMAANWFHLKWVGLLLFRLNLFCRILAGFRMKDADTTDAMKKTTVRFCFSTA</sequence>
<gene>
    <name evidence="2" type="ORF">BRYFOR_08111</name>
</gene>
<dbReference type="RefSeq" id="WP_006862897.1">
    <property type="nucleotide sequence ID" value="NZ_ACCL02000014.1"/>
</dbReference>
<dbReference type="AlphaFoldDB" id="C6LHK0"/>
<protein>
    <recommendedName>
        <fullName evidence="1">Serine aminopeptidase S33 domain-containing protein</fullName>
    </recommendedName>
</protein>
<feature type="domain" description="Serine aminopeptidase S33" evidence="1">
    <location>
        <begin position="98"/>
        <end position="255"/>
    </location>
</feature>
<dbReference type="InterPro" id="IPR052920">
    <property type="entry name" value="DNA-binding_regulatory"/>
</dbReference>
<dbReference type="eggNOG" id="COG1073">
    <property type="taxonomic scope" value="Bacteria"/>
</dbReference>
<evidence type="ECO:0000259" key="1">
    <source>
        <dbReference type="Pfam" id="PF12146"/>
    </source>
</evidence>
<evidence type="ECO:0000313" key="3">
    <source>
        <dbReference type="Proteomes" id="UP000005561"/>
    </source>
</evidence>